<comment type="caution">
    <text evidence="3">The sequence shown here is derived from an EMBL/GenBank/DDBJ whole genome shotgun (WGS) entry which is preliminary data.</text>
</comment>
<evidence type="ECO:0000313" key="3">
    <source>
        <dbReference type="EMBL" id="GBP22590.1"/>
    </source>
</evidence>
<dbReference type="SUPFAM" id="SSF56219">
    <property type="entry name" value="DNase I-like"/>
    <property type="match status" value="1"/>
</dbReference>
<feature type="compositionally biased region" description="Polar residues" evidence="1">
    <location>
        <begin position="221"/>
        <end position="257"/>
    </location>
</feature>
<dbReference type="EMBL" id="BGZK01000141">
    <property type="protein sequence ID" value="GBP22590.1"/>
    <property type="molecule type" value="Genomic_DNA"/>
</dbReference>
<feature type="compositionally biased region" description="Polar residues" evidence="1">
    <location>
        <begin position="204"/>
        <end position="213"/>
    </location>
</feature>
<sequence>MLADRYRPDPVFPSLSSLYDFFIRPNGGRNATPPPHARSLYLASSSGKRACKPPESRSPPPMDTRNPRIITNALPDYWIGMEYLSECKGKWVDEGKQPTVTCDLHPLVIPPSERTSHVAMCNKEGCASGANASPIRCDRPPRNAPDNDCPTERRTRTRTVNNSPGAASELARQTRAVHPNQGTENGETQHGRKENWEAEETENRSIPTPTSPGSICRPANTPANTSLSRIQTRSSVNDEVVTSDTNGAANATDSSQAAPDDASESPATPGNATDGPTELRATSGPGDPWLPTTGATHLGTGADDGSLAGSTDRPGSGHGAATGSTSRPRRSPADLRIIYWNAGGISGRLPDLRTLVQSQDIHIVLLGETKLRPRQQLRLPNFFVYRRDEVSPHGIAFRGTAVLVRRDIVHGGLEQPEFTDTRSIGVRVGAAEADLRLFAAYRPRLPLLFLRLPHDLRRQHPTILAGDLNAKHTGARGSSRRPVDNCCRTLSNMGMRSWDQTPTHPD</sequence>
<dbReference type="OrthoDB" id="412981at2759"/>
<name>A0A4C1U914_EUMVA</name>
<dbReference type="Proteomes" id="UP000299102">
    <property type="component" value="Unassembled WGS sequence"/>
</dbReference>
<evidence type="ECO:0000259" key="2">
    <source>
        <dbReference type="Pfam" id="PF03372"/>
    </source>
</evidence>
<evidence type="ECO:0000256" key="1">
    <source>
        <dbReference type="SAM" id="MobiDB-lite"/>
    </source>
</evidence>
<organism evidence="3 4">
    <name type="scientific">Eumeta variegata</name>
    <name type="common">Bagworm moth</name>
    <name type="synonym">Eumeta japonica</name>
    <dbReference type="NCBI Taxonomy" id="151549"/>
    <lineage>
        <taxon>Eukaryota</taxon>
        <taxon>Metazoa</taxon>
        <taxon>Ecdysozoa</taxon>
        <taxon>Arthropoda</taxon>
        <taxon>Hexapoda</taxon>
        <taxon>Insecta</taxon>
        <taxon>Pterygota</taxon>
        <taxon>Neoptera</taxon>
        <taxon>Endopterygota</taxon>
        <taxon>Lepidoptera</taxon>
        <taxon>Glossata</taxon>
        <taxon>Ditrysia</taxon>
        <taxon>Tineoidea</taxon>
        <taxon>Psychidae</taxon>
        <taxon>Oiketicinae</taxon>
        <taxon>Eumeta</taxon>
    </lineage>
</organism>
<evidence type="ECO:0000313" key="4">
    <source>
        <dbReference type="Proteomes" id="UP000299102"/>
    </source>
</evidence>
<protein>
    <recommendedName>
        <fullName evidence="2">Endonuclease/exonuclease/phosphatase domain-containing protein</fullName>
    </recommendedName>
</protein>
<dbReference type="InterPro" id="IPR005135">
    <property type="entry name" value="Endo/exonuclease/phosphatase"/>
</dbReference>
<dbReference type="InterPro" id="IPR036691">
    <property type="entry name" value="Endo/exonu/phosph_ase_sf"/>
</dbReference>
<feature type="region of interest" description="Disordered" evidence="1">
    <location>
        <begin position="128"/>
        <end position="330"/>
    </location>
</feature>
<feature type="region of interest" description="Disordered" evidence="1">
    <location>
        <begin position="44"/>
        <end position="68"/>
    </location>
</feature>
<dbReference type="GO" id="GO:0003824">
    <property type="term" value="F:catalytic activity"/>
    <property type="evidence" value="ECO:0007669"/>
    <property type="project" value="InterPro"/>
</dbReference>
<keyword evidence="4" id="KW-1185">Reference proteome</keyword>
<reference evidence="3 4" key="1">
    <citation type="journal article" date="2019" name="Commun. Biol.">
        <title>The bagworm genome reveals a unique fibroin gene that provides high tensile strength.</title>
        <authorList>
            <person name="Kono N."/>
            <person name="Nakamura H."/>
            <person name="Ohtoshi R."/>
            <person name="Tomita M."/>
            <person name="Numata K."/>
            <person name="Arakawa K."/>
        </authorList>
    </citation>
    <scope>NUCLEOTIDE SEQUENCE [LARGE SCALE GENOMIC DNA]</scope>
</reference>
<dbReference type="Gene3D" id="3.60.10.10">
    <property type="entry name" value="Endonuclease/exonuclease/phosphatase"/>
    <property type="match status" value="1"/>
</dbReference>
<feature type="domain" description="Endonuclease/exonuclease/phosphatase" evidence="2">
    <location>
        <begin position="339"/>
        <end position="485"/>
    </location>
</feature>
<dbReference type="AlphaFoldDB" id="A0A4C1U914"/>
<proteinExistence type="predicted"/>
<accession>A0A4C1U914</accession>
<feature type="compositionally biased region" description="Basic and acidic residues" evidence="1">
    <location>
        <begin position="187"/>
        <end position="196"/>
    </location>
</feature>
<dbReference type="Pfam" id="PF03372">
    <property type="entry name" value="Exo_endo_phos"/>
    <property type="match status" value="1"/>
</dbReference>
<gene>
    <name evidence="3" type="ORF">EVAR_84830_1</name>
</gene>